<dbReference type="GO" id="GO:0031177">
    <property type="term" value="F:phosphopantetheine binding"/>
    <property type="evidence" value="ECO:0007669"/>
    <property type="project" value="TreeGrafter"/>
</dbReference>
<dbReference type="EMBL" id="VIWO01000002">
    <property type="protein sequence ID" value="TWF42510.1"/>
    <property type="molecule type" value="Genomic_DNA"/>
</dbReference>
<dbReference type="SMART" id="SM00822">
    <property type="entry name" value="PKS_KR"/>
    <property type="match status" value="1"/>
</dbReference>
<dbReference type="Pfam" id="PF08659">
    <property type="entry name" value="KR"/>
    <property type="match status" value="1"/>
</dbReference>
<keyword evidence="1" id="KW-0596">Phosphopantetheine</keyword>
<dbReference type="InterPro" id="IPR025110">
    <property type="entry name" value="AMP-bd_C"/>
</dbReference>
<dbReference type="Pfam" id="PF00109">
    <property type="entry name" value="ketoacyl-synt"/>
    <property type="match status" value="1"/>
</dbReference>
<dbReference type="InterPro" id="IPR020845">
    <property type="entry name" value="AMP-binding_CS"/>
</dbReference>
<feature type="domain" description="Carrier" evidence="5">
    <location>
        <begin position="1430"/>
        <end position="1505"/>
    </location>
</feature>
<dbReference type="Gene3D" id="3.40.47.10">
    <property type="match status" value="1"/>
</dbReference>
<dbReference type="GO" id="GO:0044550">
    <property type="term" value="P:secondary metabolite biosynthetic process"/>
    <property type="evidence" value="ECO:0007669"/>
    <property type="project" value="TreeGrafter"/>
</dbReference>
<dbReference type="Gene3D" id="3.40.50.980">
    <property type="match status" value="2"/>
</dbReference>
<dbReference type="InterPro" id="IPR010071">
    <property type="entry name" value="AA_adenyl_dom"/>
</dbReference>
<dbReference type="Gene3D" id="1.10.1200.10">
    <property type="entry name" value="ACP-like"/>
    <property type="match status" value="2"/>
</dbReference>
<name>A0A561PWM2_9BACT</name>
<feature type="domain" description="Ketosynthase family 3 (KS3)" evidence="6">
    <location>
        <begin position="10"/>
        <end position="435"/>
    </location>
</feature>
<dbReference type="InterPro" id="IPR001227">
    <property type="entry name" value="Ac_transferase_dom_sf"/>
</dbReference>
<dbReference type="CDD" id="cd00833">
    <property type="entry name" value="PKS"/>
    <property type="match status" value="1"/>
</dbReference>
<dbReference type="SUPFAM" id="SSF47336">
    <property type="entry name" value="ACP-like"/>
    <property type="match status" value="2"/>
</dbReference>
<dbReference type="InterPro" id="IPR016035">
    <property type="entry name" value="Acyl_Trfase/lysoPLipase"/>
</dbReference>
<evidence type="ECO:0000256" key="4">
    <source>
        <dbReference type="ARBA" id="ARBA00029443"/>
    </source>
</evidence>
<dbReference type="InterPro" id="IPR014043">
    <property type="entry name" value="Acyl_transferase_dom"/>
</dbReference>
<dbReference type="Gene3D" id="3.30.559.30">
    <property type="entry name" value="Nonribosomal peptide synthetase, condensation domain"/>
    <property type="match status" value="2"/>
</dbReference>
<evidence type="ECO:0000259" key="5">
    <source>
        <dbReference type="PROSITE" id="PS50075"/>
    </source>
</evidence>
<proteinExistence type="inferred from homology"/>
<comment type="caution">
    <text evidence="7">The sequence shown here is derived from an EMBL/GenBank/DDBJ whole genome shotgun (WGS) entry which is preliminary data.</text>
</comment>
<dbReference type="InterPro" id="IPR014030">
    <property type="entry name" value="Ketoacyl_synth_N"/>
</dbReference>
<dbReference type="GO" id="GO:0005737">
    <property type="term" value="C:cytoplasm"/>
    <property type="evidence" value="ECO:0007669"/>
    <property type="project" value="TreeGrafter"/>
</dbReference>
<comment type="similarity">
    <text evidence="4">In the C-terminal section; belongs to the NRP synthetase family.</text>
</comment>
<dbReference type="InterPro" id="IPR000873">
    <property type="entry name" value="AMP-dep_synth/lig_dom"/>
</dbReference>
<dbReference type="InterPro" id="IPR014031">
    <property type="entry name" value="Ketoacyl_synth_C"/>
</dbReference>
<sequence>MSVDNRKLTGLEIAITGMAIRVPGADSPAAFWDNLVNGRETLRFFTDAELEASGITSAQYSQPGYVKARGIIDDAEMFDAAFFGFTPKEAERLDPQIRLLCELAYEAMENGGCNAATWQGLMGVYLGAAPATAWQQHTLAACKASFSDEFATLLLNDKDFLSTRLSYLLNLHGPSMTIYTACSTSLVTVDTACQALLTGKCDAALAGAISLSLPVKAGHLHEPGMILSADGHTRSFDEKASGSVFSDGAGIVMLKRLADALADGDTIHAVIKGSAINNDGARKIGYTAPGSAGQAEVIAMAHQVAEIEPQSISYIETHGSATAIGDKIEIEALETVFRDVPGEFRCPLGSVKSNFGHLNTAAGMAGLIKTVLALKHGMIPPSLHCTQPIAGLNTGQSRFYVNTTLASWTNDQQPLRAGVSSFGIGGTNAHLILEEAPVAATDTPSWRDHYLLLLSAKTPVALEARVTQLAAHLSSATDINMADVAYTLQTGRQEFRYRSICVAADREDAIRKLTAQGNRGTQTAGVNQQCPPLVFLFAGLGAQYPDMGRDLYEKEPFFRKEVDRCQQLLAGTEMAKWTLYHNNHTPDNSFTGSQLRMFVFEYALARLLMHWGLQPDHLAGYSLGEYVAACLAGVFSLEDALQLMLIRGRLVETLPAGAMLSIPLPAAEAMHLLPEDVYMAIDNGPSCVVSGGLEDIIRLEKQLKEERLLSFRISSTHAVHAPTVNPVLPALRAHLASIVLHPPAIPFLSNVTGLWMTAADATSPEYWCQHLSQTVRFADNVQHITAIPDATLVEIGPGNDLTMLVKRLLPPEQENRVLSTVRTQSVGVSDVAYLLNRVGQLWLKGHPFSWENFYREENRCKIPLPAYPFEKAPHTMDIGHVARRDPAETANTNGITKQEDLSSWFYLPSWRRQPLLPYQPEVDLPVSLLLFVPPGIPVSLLLNELQTWEITDVVMVHPGSAFEQTNANEFIIHPQSAEDYREMCRRLQTAGWEASHVLHAWNTGNREEQVLTADSIKEKQYTGFYSLLYLMQALEYTQSLSLSLQLTVAADRIFRITGDENTDAGKTTLLGLVKVIPQEYPGVRCRIVEPDGDDFFRQVIREALLTTTGIVAAYRGKSRWVQQMEPLSLPAAPAKTARLRVGGTYLVTGGMGNIGLAIATCLHREYQAKIILAGRTPLPPRSQWEQQATAERNGGKRRKISTLLELEQEGATIAFMAADAGSLEEMQQVVTEAENKFGPIHGVFHTAGIIDMHAFPTIGQLQPSDYERHCHPKITGTLVLEEIFRNRQPDFILLASSLSPILGGLGLASYAAANQFMDAMALEQVAAGKPWISLNWADWEGWEAGLENMMISSEAIALNISAAEGIETLKRVLHYALEEGQVAISSGNLLQRMQKWVYTANDHPGTVATGDASMTIPLKPKPILLNEYLPPADALEEKLVEQWSEQLGFSGIGVQDDFMELGGDSLKAIIMLSRVHRLTKTIVSLEEFFRNRTIQHIAHVVRHTKHKAYKPVMPAPDRTYYPLSAAQRRLFFLREFDTSGIGYNETHVDILEGRLDIDRLTSAFRTIIQRHEIYRTALLMTPEGPVQQVMEQVPFEPELLEADEAALPALIRNFARPFHFDQPPFMRVGIVKLATDKHAVIFDRHHIISDGISSEILDRELVALCEGASLPAVALQYKDYAIWQEEEQHSEYRRQQLDWWKEIFQQDIPVLQLPTDYSRPPVQLFNGDAVHFTLDEATVLAARKLVKELDVTMHSLLLAVFNVLLSGLSGQKDIVVGTPVGGRRHPDLENISGIFVNTLPLRNQLPEEMPFNTFLQEVKKRVFTALENQDCQYEDLVEQLHLPKDISRNPLFDVLLVYQHFSIRSKGWEGIQRTPYHHVTDKAKFDLNLVCWDQDASLYFELEYSTHLFKKATVARFTRYFIHILQEVLLQPALPLSSISLLPDSEKEQLLYTFNHLKSDRCKGLVLQELFIEQVERTPEAIALVDGAQTFTYRELNRRANQLAETLIKKGVATDVLVALYTGRSAATVVGMLGIIKAGGAWLPIDPVLPVNRVQYMLADSQVKFLLADGETAAQAATLLDTITVMDISREDTYSGNGNEPTLINKPGDLVYVIYTSGSTGRPKGIMLEHRNAVNLVQHCIYHTGMDFSKVLQFSTISFDVSFSEIFYTLCAGGTVYMVSEAVRKNIPDLLAFIGEHHISTVFFPMSLLRLLFRETAYIEAIPACIRHIQTAGEQVIVSNEFRYYLQNNGVYLHNHYGPSETHVITTLTISPEGDIPALPGIGTPILNTDIYILDVRGNITPMGVPGELCAGGEQVGRGYIGNEILTREKFIPHPFRPDEVIYRTGDIARWLPDGTIDFLGRIDGQVKIRGYRVEPGETESCLLEIPVVKEAVVTVQQHTDGDKYLCAHLVVKEKITVEMLRQLLSRRLPDYMIPSAFVMVDKIPVTANGKIDKAALHPPAQQQQEGYVAPVTAAEILMTQIWAAALQTDAAHIGVTDNFFILGGHSLKAMQLIANIQQAFNVKISLPEFFKDPTVRANIAAVLQGVRESNTTISRTASQAFYPASDAQQRLYFLHRLHPGGLEYNMPAAYLVKGQLNLSALQAALQQLMARHPVLSITYDIADNNIVQVPAVNRAIEIIRLPATIGHHPEAAFHQFIRPFDLNRGPLFRIAVADIDDNSAWLFLDFHHSIADGTSSGIFIRELNALLAGETLAPVSLQYQHYATWQQSEEYRQLLSHQEVYWLEVFRDLPLARPSLPTDFNRAIGIHTAGDTVITCITAAQYQALKQLAATENTTVFVVLMTLYHVLLSHLTGSEEMIVGTPVTGRRRPELQTVVGLFVNTLALRSFPSDYKTFGGFLGEVSQLVLEAFDQQEYPLDLLIRRLGLSNLPGRNPLFDVMMEFDYADGTTLQIPGTDVRPFPLKKRIAKFDLMLYCREVGDTLELELCYATHLFQQGRIVAFMNALHILITQVLENPHLPLATLKAACQPAATAAVQPVNIAG</sequence>
<dbReference type="InterPro" id="IPR009081">
    <property type="entry name" value="PP-bd_ACP"/>
</dbReference>
<dbReference type="InterPro" id="IPR057326">
    <property type="entry name" value="KR_dom"/>
</dbReference>
<keyword evidence="2" id="KW-0597">Phosphoprotein</keyword>
<feature type="domain" description="Carrier" evidence="5">
    <location>
        <begin position="2470"/>
        <end position="2547"/>
    </location>
</feature>
<dbReference type="InterPro" id="IPR045851">
    <property type="entry name" value="AMP-bd_C_sf"/>
</dbReference>
<dbReference type="Gene3D" id="3.40.50.720">
    <property type="entry name" value="NAD(P)-binding Rossmann-like Domain"/>
    <property type="match status" value="1"/>
</dbReference>
<dbReference type="InterPro" id="IPR018201">
    <property type="entry name" value="Ketoacyl_synth_AS"/>
</dbReference>
<dbReference type="FunFam" id="3.30.300.30:FF:000010">
    <property type="entry name" value="Enterobactin synthetase component F"/>
    <property type="match status" value="1"/>
</dbReference>
<dbReference type="InterPro" id="IPR001242">
    <property type="entry name" value="Condensation_dom"/>
</dbReference>
<dbReference type="SUPFAM" id="SSF52777">
    <property type="entry name" value="CoA-dependent acyltransferases"/>
    <property type="match status" value="4"/>
</dbReference>
<dbReference type="PROSITE" id="PS00455">
    <property type="entry name" value="AMP_BINDING"/>
    <property type="match status" value="1"/>
</dbReference>
<evidence type="ECO:0000256" key="3">
    <source>
        <dbReference type="ARBA" id="ARBA00022679"/>
    </source>
</evidence>
<gene>
    <name evidence="7" type="ORF">FHW36_102268</name>
</gene>
<dbReference type="Gene3D" id="3.30.559.10">
    <property type="entry name" value="Chloramphenicol acetyltransferase-like domain"/>
    <property type="match status" value="2"/>
</dbReference>
<dbReference type="InterPro" id="IPR036291">
    <property type="entry name" value="NAD(P)-bd_dom_sf"/>
</dbReference>
<keyword evidence="3" id="KW-0808">Transferase</keyword>
<dbReference type="InterPro" id="IPR020841">
    <property type="entry name" value="PKS_Beta-ketoAc_synthase_dom"/>
</dbReference>
<dbReference type="SUPFAM" id="SSF51735">
    <property type="entry name" value="NAD(P)-binding Rossmann-fold domains"/>
    <property type="match status" value="2"/>
</dbReference>
<dbReference type="SMART" id="SM00825">
    <property type="entry name" value="PKS_KS"/>
    <property type="match status" value="1"/>
</dbReference>
<dbReference type="Pfam" id="PF02801">
    <property type="entry name" value="Ketoacyl-synt_C"/>
    <property type="match status" value="1"/>
</dbReference>
<dbReference type="InterPro" id="IPR023213">
    <property type="entry name" value="CAT-like_dom_sf"/>
</dbReference>
<dbReference type="InterPro" id="IPR013968">
    <property type="entry name" value="PKS_KR"/>
</dbReference>
<dbReference type="SUPFAM" id="SSF52151">
    <property type="entry name" value="FabD/lysophospholipase-like"/>
    <property type="match status" value="1"/>
</dbReference>
<dbReference type="SUPFAM" id="SSF53901">
    <property type="entry name" value="Thiolase-like"/>
    <property type="match status" value="1"/>
</dbReference>
<dbReference type="PROSITE" id="PS50075">
    <property type="entry name" value="CARRIER"/>
    <property type="match status" value="2"/>
</dbReference>
<dbReference type="Pfam" id="PF00550">
    <property type="entry name" value="PP-binding"/>
    <property type="match status" value="2"/>
</dbReference>
<keyword evidence="8" id="KW-1185">Reference proteome</keyword>
<dbReference type="CDD" id="cd19531">
    <property type="entry name" value="LCL_NRPS-like"/>
    <property type="match status" value="2"/>
</dbReference>
<reference evidence="7 8" key="1">
    <citation type="submission" date="2019-06" db="EMBL/GenBank/DDBJ databases">
        <title>Sorghum-associated microbial communities from plants grown in Nebraska, USA.</title>
        <authorList>
            <person name="Schachtman D."/>
        </authorList>
    </citation>
    <scope>NUCLEOTIDE SEQUENCE [LARGE SCALE GENOMIC DNA]</scope>
    <source>
        <strain evidence="7 8">1209</strain>
    </source>
</reference>
<dbReference type="NCBIfam" id="TIGR01733">
    <property type="entry name" value="AA-adenyl-dom"/>
    <property type="match status" value="1"/>
</dbReference>
<protein>
    <submittedName>
        <fullName evidence="7">Amino acid adenylation domain-containing protein</fullName>
    </submittedName>
</protein>
<dbReference type="GO" id="GO:0006633">
    <property type="term" value="P:fatty acid biosynthetic process"/>
    <property type="evidence" value="ECO:0007669"/>
    <property type="project" value="InterPro"/>
</dbReference>
<dbReference type="InterPro" id="IPR016039">
    <property type="entry name" value="Thiolase-like"/>
</dbReference>
<dbReference type="Proteomes" id="UP000320811">
    <property type="component" value="Unassembled WGS sequence"/>
</dbReference>
<evidence type="ECO:0000256" key="1">
    <source>
        <dbReference type="ARBA" id="ARBA00022450"/>
    </source>
</evidence>
<dbReference type="Gene3D" id="3.30.70.3290">
    <property type="match status" value="1"/>
</dbReference>
<dbReference type="GO" id="GO:0004315">
    <property type="term" value="F:3-oxoacyl-[acyl-carrier-protein] synthase activity"/>
    <property type="evidence" value="ECO:0007669"/>
    <property type="project" value="InterPro"/>
</dbReference>
<dbReference type="PANTHER" id="PTHR45527:SF1">
    <property type="entry name" value="FATTY ACID SYNTHASE"/>
    <property type="match status" value="1"/>
</dbReference>
<dbReference type="PROSITE" id="PS00606">
    <property type="entry name" value="KS3_1"/>
    <property type="match status" value="1"/>
</dbReference>
<dbReference type="Pfam" id="PF22621">
    <property type="entry name" value="CurL-like_PKS_C"/>
    <property type="match status" value="1"/>
</dbReference>
<dbReference type="Gene3D" id="3.30.70.250">
    <property type="entry name" value="Malonyl-CoA ACP transacylase, ACP-binding"/>
    <property type="match status" value="1"/>
</dbReference>
<dbReference type="SUPFAM" id="SSF56801">
    <property type="entry name" value="Acetyl-CoA synthetase-like"/>
    <property type="match status" value="1"/>
</dbReference>
<dbReference type="InterPro" id="IPR036736">
    <property type="entry name" value="ACP-like_sf"/>
</dbReference>
<dbReference type="PANTHER" id="PTHR45527">
    <property type="entry name" value="NONRIBOSOMAL PEPTIDE SYNTHETASE"/>
    <property type="match status" value="1"/>
</dbReference>
<dbReference type="Pfam" id="PF00668">
    <property type="entry name" value="Condensation"/>
    <property type="match status" value="2"/>
</dbReference>
<dbReference type="Gene3D" id="2.30.38.10">
    <property type="entry name" value="Luciferase, Domain 3"/>
    <property type="match status" value="1"/>
</dbReference>
<dbReference type="Pfam" id="PF13193">
    <property type="entry name" value="AMP-binding_C"/>
    <property type="match status" value="1"/>
</dbReference>
<evidence type="ECO:0000313" key="7">
    <source>
        <dbReference type="EMBL" id="TWF42510.1"/>
    </source>
</evidence>
<organism evidence="7 8">
    <name type="scientific">Chitinophaga polysaccharea</name>
    <dbReference type="NCBI Taxonomy" id="1293035"/>
    <lineage>
        <taxon>Bacteria</taxon>
        <taxon>Pseudomonadati</taxon>
        <taxon>Bacteroidota</taxon>
        <taxon>Chitinophagia</taxon>
        <taxon>Chitinophagales</taxon>
        <taxon>Chitinophagaceae</taxon>
        <taxon>Chitinophaga</taxon>
    </lineage>
</organism>
<dbReference type="Gene3D" id="3.30.300.30">
    <property type="match status" value="1"/>
</dbReference>
<dbReference type="GO" id="GO:0043041">
    <property type="term" value="P:amino acid activation for nonribosomal peptide biosynthetic process"/>
    <property type="evidence" value="ECO:0007669"/>
    <property type="project" value="TreeGrafter"/>
</dbReference>
<dbReference type="RefSeq" id="WP_145666168.1">
    <property type="nucleotide sequence ID" value="NZ_VIWO01000002.1"/>
</dbReference>
<dbReference type="OrthoDB" id="9778690at2"/>
<dbReference type="PROSITE" id="PS52004">
    <property type="entry name" value="KS3_2"/>
    <property type="match status" value="1"/>
</dbReference>
<dbReference type="Pfam" id="PF21394">
    <property type="entry name" value="Beta-ketacyl_N"/>
    <property type="match status" value="1"/>
</dbReference>
<dbReference type="CDD" id="cd08953">
    <property type="entry name" value="KR_2_SDR_x"/>
    <property type="match status" value="1"/>
</dbReference>
<dbReference type="Gene3D" id="3.40.366.10">
    <property type="entry name" value="Malonyl-Coenzyme A Acyl Carrier Protein, domain 2"/>
    <property type="match status" value="1"/>
</dbReference>
<dbReference type="SMART" id="SM00827">
    <property type="entry name" value="PKS_AT"/>
    <property type="match status" value="1"/>
</dbReference>
<dbReference type="FunFam" id="3.40.50.980:FF:000001">
    <property type="entry name" value="Non-ribosomal peptide synthetase"/>
    <property type="match status" value="1"/>
</dbReference>
<accession>A0A561PWM2</accession>
<dbReference type="Pfam" id="PF00501">
    <property type="entry name" value="AMP-binding"/>
    <property type="match status" value="1"/>
</dbReference>
<evidence type="ECO:0000256" key="2">
    <source>
        <dbReference type="ARBA" id="ARBA00022553"/>
    </source>
</evidence>
<evidence type="ECO:0000313" key="8">
    <source>
        <dbReference type="Proteomes" id="UP000320811"/>
    </source>
</evidence>
<dbReference type="InterPro" id="IPR049490">
    <property type="entry name" value="C883_1060-like_KR_N"/>
</dbReference>
<evidence type="ECO:0000259" key="6">
    <source>
        <dbReference type="PROSITE" id="PS52004"/>
    </source>
</evidence>
<dbReference type="Pfam" id="PF00698">
    <property type="entry name" value="Acyl_transf_1"/>
    <property type="match status" value="1"/>
</dbReference>